<dbReference type="OrthoDB" id="270720at2759"/>
<gene>
    <name evidence="3" type="ORF">ABL78_6907</name>
</gene>
<dbReference type="InterPro" id="IPR003409">
    <property type="entry name" value="MORN"/>
</dbReference>
<feature type="compositionally biased region" description="Low complexity" evidence="2">
    <location>
        <begin position="7"/>
        <end position="22"/>
    </location>
</feature>
<dbReference type="EMBL" id="LJSK01000295">
    <property type="protein sequence ID" value="KPI84042.1"/>
    <property type="molecule type" value="Genomic_DNA"/>
</dbReference>
<dbReference type="VEuPathDB" id="TriTrypDB:Lsey_0295_0070"/>
<dbReference type="GO" id="GO:0005829">
    <property type="term" value="C:cytosol"/>
    <property type="evidence" value="ECO:0007669"/>
    <property type="project" value="TreeGrafter"/>
</dbReference>
<dbReference type="Proteomes" id="UP000038009">
    <property type="component" value="Unassembled WGS sequence"/>
</dbReference>
<accession>A0A0N1IIF6</accession>
<evidence type="ECO:0000256" key="1">
    <source>
        <dbReference type="ARBA" id="ARBA00022737"/>
    </source>
</evidence>
<dbReference type="SMART" id="SM00698">
    <property type="entry name" value="MORN"/>
    <property type="match status" value="12"/>
</dbReference>
<dbReference type="Gene3D" id="2.20.110.10">
    <property type="entry name" value="Histone H3 K4-specific methyltransferase SET7/9 N-terminal domain"/>
    <property type="match status" value="4"/>
</dbReference>
<comment type="caution">
    <text evidence="3">The sequence shown here is derived from an EMBL/GenBank/DDBJ whole genome shotgun (WGS) entry which is preliminary data.</text>
</comment>
<reference evidence="3 4" key="1">
    <citation type="journal article" date="2015" name="PLoS Pathog.">
        <title>Leptomonas seymouri: Adaptations to the Dixenous Life Cycle Analyzed by Genome Sequencing, Transcriptome Profiling and Co-infection with Leishmania donovani.</title>
        <authorList>
            <person name="Kraeva N."/>
            <person name="Butenko A."/>
            <person name="Hlavacova J."/>
            <person name="Kostygov A."/>
            <person name="Myskova J."/>
            <person name="Grybchuk D."/>
            <person name="Lestinova T."/>
            <person name="Votypka J."/>
            <person name="Volf P."/>
            <person name="Opperdoes F."/>
            <person name="Flegontov P."/>
            <person name="Lukes J."/>
            <person name="Yurchenko V."/>
        </authorList>
    </citation>
    <scope>NUCLEOTIDE SEQUENCE [LARGE SCALE GENOMIC DNA]</scope>
    <source>
        <strain evidence="3 4">ATCC 30220</strain>
    </source>
</reference>
<dbReference type="SUPFAM" id="SSF82185">
    <property type="entry name" value="Histone H3 K4-specific methyltransferase SET7/9 N-terminal domain"/>
    <property type="match status" value="3"/>
</dbReference>
<feature type="region of interest" description="Disordered" evidence="2">
    <location>
        <begin position="1"/>
        <end position="45"/>
    </location>
</feature>
<evidence type="ECO:0000256" key="2">
    <source>
        <dbReference type="SAM" id="MobiDB-lite"/>
    </source>
</evidence>
<evidence type="ECO:0008006" key="5">
    <source>
        <dbReference type="Google" id="ProtNLM"/>
    </source>
</evidence>
<organism evidence="3 4">
    <name type="scientific">Leptomonas seymouri</name>
    <dbReference type="NCBI Taxonomy" id="5684"/>
    <lineage>
        <taxon>Eukaryota</taxon>
        <taxon>Discoba</taxon>
        <taxon>Euglenozoa</taxon>
        <taxon>Kinetoplastea</taxon>
        <taxon>Metakinetoplastina</taxon>
        <taxon>Trypanosomatida</taxon>
        <taxon>Trypanosomatidae</taxon>
        <taxon>Leishmaniinae</taxon>
        <taxon>Leptomonas</taxon>
    </lineage>
</organism>
<proteinExistence type="predicted"/>
<name>A0A0N1IIF6_LEPSE</name>
<dbReference type="FunFam" id="2.20.110.10:FF:000002">
    <property type="entry name" value="Phosphatidylinositol 4-phosphate 5-kinase 8"/>
    <property type="match status" value="1"/>
</dbReference>
<dbReference type="OMA" id="YEAPCAN"/>
<dbReference type="PANTHER" id="PTHR43215:SF14">
    <property type="entry name" value="RADIAL SPOKE HEAD 1 HOMOLOG"/>
    <property type="match status" value="1"/>
</dbReference>
<evidence type="ECO:0000313" key="4">
    <source>
        <dbReference type="Proteomes" id="UP000038009"/>
    </source>
</evidence>
<keyword evidence="4" id="KW-1185">Reference proteome</keyword>
<protein>
    <recommendedName>
        <fullName evidence="5">MORN repeat-containing protein</fullName>
    </recommendedName>
</protein>
<evidence type="ECO:0000313" key="3">
    <source>
        <dbReference type="EMBL" id="KPI84042.1"/>
    </source>
</evidence>
<dbReference type="Pfam" id="PF02493">
    <property type="entry name" value="MORN"/>
    <property type="match status" value="12"/>
</dbReference>
<keyword evidence="1" id="KW-0677">Repeat</keyword>
<dbReference type="PANTHER" id="PTHR43215">
    <property type="entry name" value="RADIAL SPOKE HEAD 1 HOMOLOG"/>
    <property type="match status" value="1"/>
</dbReference>
<dbReference type="AlphaFoldDB" id="A0A0N1IIF6"/>
<sequence length="570" mass="62694">MEPHPCALPTLPATPRSPLRRASPPPSLYGSTTTRAPHPPASPSAFSGANNSFIASLPLSPPELLGCTASRKMSSAVETDTSLAALATSPSMKPPLQHYQHFMQKSPSTRMSVVRASAGLRSVFAGISGRSASVLGDSVHTPVTSLTSGGFIMAVPKDASRLLLHPLDAQRHQQRTFSMNERDRQLEELDKQGRVKMLREQQERRLAWAQVSVAAAEDMQAVWESVAIVVRDRQTSLQPDGYQTFSFPDGAAVYEGNWKNCHPHGKGCLRRSKPLNDVYEGQWFAGQRCGTGTYHNGEFQILYQGSWLDDKVHGKGELMEPEGVYTGEFVENMVHGYGEYVYNDGHVYKGDWVRGLYEGNGVYLYPCGTKYEGGWLRGCEHGRGTKWFSNGDVYIGEWMHGMPHGNGTLTSTCSTATRVSGQWRYGSLHGQATCTFANGSYYTGEWQRGRFHGQGTYEAPCANGEVQRYTGAFVNGKRHGYGEYVSSTVSYAGQWVQDKKEGEGSLQVRGGGTYTGLWKMDVPDGEGVYVSTYCKGCHDDVHCEAVEGNFSACVNQDQQQRVDLRLLGRS</sequence>